<evidence type="ECO:0000313" key="1">
    <source>
        <dbReference type="EMBL" id="GAG52938.1"/>
    </source>
</evidence>
<reference evidence="1" key="1">
    <citation type="journal article" date="2014" name="Front. Microbiol.">
        <title>High frequency of phylogenetically diverse reductive dehalogenase-homologous genes in deep subseafloor sedimentary metagenomes.</title>
        <authorList>
            <person name="Kawai M."/>
            <person name="Futagami T."/>
            <person name="Toyoda A."/>
            <person name="Takaki Y."/>
            <person name="Nishi S."/>
            <person name="Hori S."/>
            <person name="Arai W."/>
            <person name="Tsubouchi T."/>
            <person name="Morono Y."/>
            <person name="Uchiyama I."/>
            <person name="Ito T."/>
            <person name="Fujiyama A."/>
            <person name="Inagaki F."/>
            <person name="Takami H."/>
        </authorList>
    </citation>
    <scope>NUCLEOTIDE SEQUENCE</scope>
    <source>
        <strain evidence="1">Expedition CK06-06</strain>
    </source>
</reference>
<accession>X0YXD6</accession>
<comment type="caution">
    <text evidence="1">The sequence shown here is derived from an EMBL/GenBank/DDBJ whole genome shotgun (WGS) entry which is preliminary data.</text>
</comment>
<name>X0YXD6_9ZZZZ</name>
<sequence>MGMSLPLDYLIGRPSSEAAAILDEAFGRADSCLQQLRDRGVGSVELRGAGHGTDPDDALAGARAVWAAGMQITVHGSLPAELPGPTFRDDFAYLAGLAKAGRGRQANLTVAVH</sequence>
<proteinExistence type="predicted"/>
<feature type="non-terminal residue" evidence="1">
    <location>
        <position position="113"/>
    </location>
</feature>
<dbReference type="EMBL" id="BARS01053667">
    <property type="protein sequence ID" value="GAG52938.1"/>
    <property type="molecule type" value="Genomic_DNA"/>
</dbReference>
<organism evidence="1">
    <name type="scientific">marine sediment metagenome</name>
    <dbReference type="NCBI Taxonomy" id="412755"/>
    <lineage>
        <taxon>unclassified sequences</taxon>
        <taxon>metagenomes</taxon>
        <taxon>ecological metagenomes</taxon>
    </lineage>
</organism>
<gene>
    <name evidence="1" type="ORF">S01H1_79586</name>
</gene>
<protein>
    <recommendedName>
        <fullName evidence="2">Xylose isomerase-like TIM barrel domain-containing protein</fullName>
    </recommendedName>
</protein>
<evidence type="ECO:0008006" key="2">
    <source>
        <dbReference type="Google" id="ProtNLM"/>
    </source>
</evidence>
<dbReference type="AlphaFoldDB" id="X0YXD6"/>